<feature type="transmembrane region" description="Helical" evidence="1">
    <location>
        <begin position="92"/>
        <end position="118"/>
    </location>
</feature>
<dbReference type="EMBL" id="OUUW01000011">
    <property type="protein sequence ID" value="SPP86304.1"/>
    <property type="molecule type" value="Genomic_DNA"/>
</dbReference>
<protein>
    <submittedName>
        <fullName evidence="2">Uncharacterized protein</fullName>
    </submittedName>
</protein>
<sequence>MCRLGSTLWPRGGSHRLWAPAVGSCVASNCGTCALCDEGGVSTRPSDKWYDNCYKLWWHLAAWLLWQRRLWMGRELLRGRGEVASTRLGASFAVVVSAVAVAVAVAVTATDGACLLLASI</sequence>
<reference evidence="3" key="1">
    <citation type="submission" date="2018-01" db="EMBL/GenBank/DDBJ databases">
        <authorList>
            <person name="Alioto T."/>
            <person name="Alioto T."/>
        </authorList>
    </citation>
    <scope>NUCLEOTIDE SEQUENCE [LARGE SCALE GENOMIC DNA]</scope>
</reference>
<dbReference type="AlphaFoldDB" id="A0A3B0JW69"/>
<accession>A0A3B0JW69</accession>
<name>A0A3B0JW69_DROGU</name>
<keyword evidence="3" id="KW-1185">Reference proteome</keyword>
<organism evidence="2 3">
    <name type="scientific">Drosophila guanche</name>
    <name type="common">Fruit fly</name>
    <dbReference type="NCBI Taxonomy" id="7266"/>
    <lineage>
        <taxon>Eukaryota</taxon>
        <taxon>Metazoa</taxon>
        <taxon>Ecdysozoa</taxon>
        <taxon>Arthropoda</taxon>
        <taxon>Hexapoda</taxon>
        <taxon>Insecta</taxon>
        <taxon>Pterygota</taxon>
        <taxon>Neoptera</taxon>
        <taxon>Endopterygota</taxon>
        <taxon>Diptera</taxon>
        <taxon>Brachycera</taxon>
        <taxon>Muscomorpha</taxon>
        <taxon>Ephydroidea</taxon>
        <taxon>Drosophilidae</taxon>
        <taxon>Drosophila</taxon>
        <taxon>Sophophora</taxon>
    </lineage>
</organism>
<evidence type="ECO:0000313" key="2">
    <source>
        <dbReference type="EMBL" id="SPP86304.1"/>
    </source>
</evidence>
<keyword evidence="1" id="KW-0812">Transmembrane</keyword>
<keyword evidence="1" id="KW-1133">Transmembrane helix</keyword>
<evidence type="ECO:0000313" key="3">
    <source>
        <dbReference type="Proteomes" id="UP000268350"/>
    </source>
</evidence>
<evidence type="ECO:0000256" key="1">
    <source>
        <dbReference type="SAM" id="Phobius"/>
    </source>
</evidence>
<dbReference type="Proteomes" id="UP000268350">
    <property type="component" value="Unassembled WGS sequence"/>
</dbReference>
<gene>
    <name evidence="2" type="ORF">DGUA_6G008412</name>
</gene>
<keyword evidence="1" id="KW-0472">Membrane</keyword>
<proteinExistence type="predicted"/>